<dbReference type="InterPro" id="IPR001173">
    <property type="entry name" value="Glyco_trans_2-like"/>
</dbReference>
<keyword evidence="1" id="KW-1003">Cell membrane</keyword>
<dbReference type="Gene3D" id="3.90.550.10">
    <property type="entry name" value="Spore Coat Polysaccharide Biosynthesis Protein SpsA, Chain A"/>
    <property type="match status" value="1"/>
</dbReference>
<dbReference type="PANTHER" id="PTHR43685">
    <property type="entry name" value="GLYCOSYLTRANSFERASE"/>
    <property type="match status" value="1"/>
</dbReference>
<protein>
    <submittedName>
        <fullName evidence="3">Glycosyltransferase</fullName>
    </submittedName>
</protein>
<reference evidence="3 4" key="1">
    <citation type="submission" date="2019-10" db="EMBL/GenBank/DDBJ databases">
        <title>Evaluation of single-gene subtyping targets for Pseudomonas.</title>
        <authorList>
            <person name="Reichler S.J."/>
            <person name="Orsi R.H."/>
            <person name="Wiedmann M."/>
            <person name="Martin N.H."/>
            <person name="Murphy S.I."/>
        </authorList>
    </citation>
    <scope>NUCLEOTIDE SEQUENCE [LARGE SCALE GENOMIC DNA]</scope>
    <source>
        <strain evidence="3 4">FSL R10-3254</strain>
    </source>
</reference>
<dbReference type="PANTHER" id="PTHR43685:SF2">
    <property type="entry name" value="GLYCOSYLTRANSFERASE 2-LIKE DOMAIN-CONTAINING PROTEIN"/>
    <property type="match status" value="1"/>
</dbReference>
<dbReference type="Proteomes" id="UP000489190">
    <property type="component" value="Unassembled WGS sequence"/>
</dbReference>
<sequence>MRPTFLVLLAAFNGAKWVEEQVVSILAQESVNVSILISVDSSNDGTELLVDKLCNQDPRISILPHGMKFGGAAKNFFRLIKESPNINYDGIAFSDQDDIWLPRKLIDAFECMTQNNSDAYSSDVLAFWSDGRTEPVIKSQHQVAYDYYFEAAGPGCTYVFSSYLFQNIKTHISEQFATLDAVSLHDWYLYAYSRAHGYKWIIDSKANMLYRQHLNNQFGVNMGFPALRRRISSIYDGWYFKQAAFTATSIGKRQDPFVITWINLRRVDMFFLAFKGYKCRRRLREKIMFSFICLGLAVIGHR</sequence>
<dbReference type="EMBL" id="WIWI01000088">
    <property type="protein sequence ID" value="MQT92145.1"/>
    <property type="molecule type" value="Genomic_DNA"/>
</dbReference>
<dbReference type="RefSeq" id="WP_153330573.1">
    <property type="nucleotide sequence ID" value="NZ_WIWI01000088.1"/>
</dbReference>
<keyword evidence="1" id="KW-0472">Membrane</keyword>
<dbReference type="GO" id="GO:0016740">
    <property type="term" value="F:transferase activity"/>
    <property type="evidence" value="ECO:0007669"/>
    <property type="project" value="UniProtKB-KW"/>
</dbReference>
<evidence type="ECO:0000313" key="3">
    <source>
        <dbReference type="EMBL" id="MQT92145.1"/>
    </source>
</evidence>
<dbReference type="InterPro" id="IPR050834">
    <property type="entry name" value="Glycosyltransf_2"/>
</dbReference>
<keyword evidence="3" id="KW-0808">Transferase</keyword>
<dbReference type="Pfam" id="PF00535">
    <property type="entry name" value="Glycos_transf_2"/>
    <property type="match status" value="1"/>
</dbReference>
<comment type="caution">
    <text evidence="3">The sequence shown here is derived from an EMBL/GenBank/DDBJ whole genome shotgun (WGS) entry which is preliminary data.</text>
</comment>
<proteinExistence type="predicted"/>
<dbReference type="InterPro" id="IPR029044">
    <property type="entry name" value="Nucleotide-diphossugar_trans"/>
</dbReference>
<dbReference type="SUPFAM" id="SSF53448">
    <property type="entry name" value="Nucleotide-diphospho-sugar transferases"/>
    <property type="match status" value="1"/>
</dbReference>
<organism evidence="3 4">
    <name type="scientific">Pseudomonas helleri</name>
    <dbReference type="NCBI Taxonomy" id="1608996"/>
    <lineage>
        <taxon>Bacteria</taxon>
        <taxon>Pseudomonadati</taxon>
        <taxon>Pseudomonadota</taxon>
        <taxon>Gammaproteobacteria</taxon>
        <taxon>Pseudomonadales</taxon>
        <taxon>Pseudomonadaceae</taxon>
        <taxon>Pseudomonas</taxon>
    </lineage>
</organism>
<name>A0A7X1XIF9_9PSED</name>
<evidence type="ECO:0000256" key="1">
    <source>
        <dbReference type="ARBA" id="ARBA00022519"/>
    </source>
</evidence>
<accession>A0A7X1XIF9</accession>
<evidence type="ECO:0000313" key="4">
    <source>
        <dbReference type="Proteomes" id="UP000489190"/>
    </source>
</evidence>
<evidence type="ECO:0000259" key="2">
    <source>
        <dbReference type="Pfam" id="PF00535"/>
    </source>
</evidence>
<keyword evidence="1" id="KW-0997">Cell inner membrane</keyword>
<gene>
    <name evidence="3" type="ORF">GHO39_23880</name>
</gene>
<dbReference type="AlphaFoldDB" id="A0A7X1XIF9"/>
<feature type="domain" description="Glycosyltransferase 2-like" evidence="2">
    <location>
        <begin position="7"/>
        <end position="123"/>
    </location>
</feature>